<evidence type="ECO:0000313" key="10">
    <source>
        <dbReference type="EMBL" id="NCI51627.1"/>
    </source>
</evidence>
<dbReference type="InterPro" id="IPR037066">
    <property type="entry name" value="Plug_dom_sf"/>
</dbReference>
<dbReference type="InterPro" id="IPR039426">
    <property type="entry name" value="TonB-dep_rcpt-like"/>
</dbReference>
<accession>A0ABX0A107</accession>
<dbReference type="InterPro" id="IPR008969">
    <property type="entry name" value="CarboxyPept-like_regulatory"/>
</dbReference>
<dbReference type="InterPro" id="IPR012910">
    <property type="entry name" value="Plug_dom"/>
</dbReference>
<dbReference type="SUPFAM" id="SSF56935">
    <property type="entry name" value="Porins"/>
    <property type="match status" value="1"/>
</dbReference>
<keyword evidence="2 7" id="KW-0813">Transport</keyword>
<feature type="signal peptide" evidence="8">
    <location>
        <begin position="1"/>
        <end position="19"/>
    </location>
</feature>
<organism evidence="10 11">
    <name type="scientific">Sediminibacterium roseum</name>
    <dbReference type="NCBI Taxonomy" id="1978412"/>
    <lineage>
        <taxon>Bacteria</taxon>
        <taxon>Pseudomonadati</taxon>
        <taxon>Bacteroidota</taxon>
        <taxon>Chitinophagia</taxon>
        <taxon>Chitinophagales</taxon>
        <taxon>Chitinophagaceae</taxon>
        <taxon>Sediminibacterium</taxon>
    </lineage>
</organism>
<comment type="caution">
    <text evidence="10">The sequence shown here is derived from an EMBL/GenBank/DDBJ whole genome shotgun (WGS) entry which is preliminary data.</text>
</comment>
<dbReference type="InterPro" id="IPR023997">
    <property type="entry name" value="TonB-dep_OMP_SusC/RagA_CS"/>
</dbReference>
<evidence type="ECO:0000256" key="1">
    <source>
        <dbReference type="ARBA" id="ARBA00004571"/>
    </source>
</evidence>
<dbReference type="Gene3D" id="2.60.40.1120">
    <property type="entry name" value="Carboxypeptidase-like, regulatory domain"/>
    <property type="match status" value="1"/>
</dbReference>
<evidence type="ECO:0000259" key="9">
    <source>
        <dbReference type="Pfam" id="PF07715"/>
    </source>
</evidence>
<feature type="domain" description="TonB-dependent receptor plug" evidence="9">
    <location>
        <begin position="114"/>
        <end position="220"/>
    </location>
</feature>
<comment type="subcellular location">
    <subcellularLocation>
        <location evidence="1 7">Cell outer membrane</location>
        <topology evidence="1 7">Multi-pass membrane protein</topology>
    </subcellularLocation>
</comment>
<dbReference type="RefSeq" id="WP_161819904.1">
    <property type="nucleotide sequence ID" value="NZ_JAACJS010000015.1"/>
</dbReference>
<evidence type="ECO:0000256" key="8">
    <source>
        <dbReference type="SAM" id="SignalP"/>
    </source>
</evidence>
<keyword evidence="3 7" id="KW-1134">Transmembrane beta strand</keyword>
<evidence type="ECO:0000256" key="5">
    <source>
        <dbReference type="ARBA" id="ARBA00023136"/>
    </source>
</evidence>
<reference evidence="10 11" key="1">
    <citation type="submission" date="2020-01" db="EMBL/GenBank/DDBJ databases">
        <title>Genome analysis.</title>
        <authorList>
            <person name="Wu S."/>
            <person name="Wang G."/>
        </authorList>
    </citation>
    <scope>NUCLEOTIDE SEQUENCE [LARGE SCALE GENOMIC DNA]</scope>
    <source>
        <strain evidence="10 11">SYL130</strain>
    </source>
</reference>
<evidence type="ECO:0000256" key="7">
    <source>
        <dbReference type="PROSITE-ProRule" id="PRU01360"/>
    </source>
</evidence>
<dbReference type="Gene3D" id="2.40.170.20">
    <property type="entry name" value="TonB-dependent receptor, beta-barrel domain"/>
    <property type="match status" value="1"/>
</dbReference>
<keyword evidence="4 7" id="KW-0812">Transmembrane</keyword>
<evidence type="ECO:0000256" key="2">
    <source>
        <dbReference type="ARBA" id="ARBA00022448"/>
    </source>
</evidence>
<dbReference type="EMBL" id="JAACJS010000015">
    <property type="protein sequence ID" value="NCI51627.1"/>
    <property type="molecule type" value="Genomic_DNA"/>
</dbReference>
<keyword evidence="8" id="KW-0732">Signal</keyword>
<name>A0ABX0A107_9BACT</name>
<evidence type="ECO:0000313" key="11">
    <source>
        <dbReference type="Proteomes" id="UP000753802"/>
    </source>
</evidence>
<dbReference type="Gene3D" id="2.170.130.10">
    <property type="entry name" value="TonB-dependent receptor, plug domain"/>
    <property type="match status" value="1"/>
</dbReference>
<feature type="chain" id="PRO_5045421193" evidence="8">
    <location>
        <begin position="20"/>
        <end position="987"/>
    </location>
</feature>
<gene>
    <name evidence="10" type="ORF">GWC95_16985</name>
</gene>
<sequence length="987" mass="107504">MKKLIFLLCLTLCSMQLWAQTKQIRGAVVDESSGTPIAGVAVVDKKTKAGTSTDNQGNFTLTIRGASAELVFSYVGYKTETITSDGSSPVSIRMVKETKDLDEVIVIGYGTATRKDITGAVVSVKTEEIKKVPAGNVMEALQGKLAGVDIVRTSGGAGASVSVTVRGTRSIRAGNGPLYIVDGIQYDNFQDINPNDIESMDVLKDGSSTAIYGSKGANGVIIITTRKGTAGKTKVNAGVYYGQSEVAGYPVPMTGPQFAQLKREAYRTANPSYNPATDEAKVFTSPADLAAVTAGNSYYYPGLLLQKGSQQDYNVSVASGTEKTRVFFSFDYFKEKGLLTNDYSNRYTLRLNIEQSLTANFKLGLESQLAYYDANNRNDGILTVANKVLPYYNPYAADGVTLLRYPGNGAQFNPLMEELPGAYINKTNTTRILSTGYAEWKPFRSLSIRSNLGVVNASSRNGFFEDANTINRALSTGSASSITNNMQTNLTWENIINWKETFGKHSIGVTGVTSYLSNRSENSSAAATGQLLASQAFYALQNNPSNVLVSSAYVGSNLNSYAFRINYAYSGKYILTLTGREDGASVLAPQNRWSFFPSAAAAWRISDENFMKHATLFNDLKLRVSYGVAGNSAVSPYQTQSGIILIPYSYNDVSALAYGLDPQIGNTDLKWELTKTVNVGLDFTILKSRVSGSIDFYDSKTDNLLYLVKLPATTGGTSILGNVGKTQNTGFEVSLRTVNVQTKNFSWISQITYTRNKERIVDLPNGQNDVASGFFIGSPVRSFYDYRKTGIWQTKDNAAAGTYGYKPGDIRVEDIDGDGKITALGDRTVLGSQVPKYTLGFNNDISFRNWDLNVYVFARVGQMFNSSYAAKFEPNGIENGANVDYWTPENPTDDYPRPNINISKAALPFASTLGYKDGSFVKIRAITLGYTLSPSLAKKIHVASLRWYVSAKNWFTFSKVKDYDPEGGGSFERPLTKLVVTGLTIGF</sequence>
<dbReference type="NCBIfam" id="TIGR04056">
    <property type="entry name" value="OMP_RagA_SusC"/>
    <property type="match status" value="1"/>
</dbReference>
<dbReference type="Pfam" id="PF13715">
    <property type="entry name" value="CarbopepD_reg_2"/>
    <property type="match status" value="1"/>
</dbReference>
<dbReference type="InterPro" id="IPR023996">
    <property type="entry name" value="TonB-dep_OMP_SusC/RagA"/>
</dbReference>
<evidence type="ECO:0000256" key="4">
    <source>
        <dbReference type="ARBA" id="ARBA00022692"/>
    </source>
</evidence>
<keyword evidence="5 7" id="KW-0472">Membrane</keyword>
<comment type="similarity">
    <text evidence="7">Belongs to the TonB-dependent receptor family.</text>
</comment>
<dbReference type="SUPFAM" id="SSF49464">
    <property type="entry name" value="Carboxypeptidase regulatory domain-like"/>
    <property type="match status" value="1"/>
</dbReference>
<dbReference type="PROSITE" id="PS52016">
    <property type="entry name" value="TONB_DEPENDENT_REC_3"/>
    <property type="match status" value="1"/>
</dbReference>
<proteinExistence type="inferred from homology"/>
<evidence type="ECO:0000256" key="6">
    <source>
        <dbReference type="ARBA" id="ARBA00023237"/>
    </source>
</evidence>
<dbReference type="Pfam" id="PF07715">
    <property type="entry name" value="Plug"/>
    <property type="match status" value="1"/>
</dbReference>
<protein>
    <submittedName>
        <fullName evidence="10">TonB-dependent receptor</fullName>
    </submittedName>
</protein>
<dbReference type="NCBIfam" id="TIGR04057">
    <property type="entry name" value="SusC_RagA_signa"/>
    <property type="match status" value="1"/>
</dbReference>
<dbReference type="InterPro" id="IPR036942">
    <property type="entry name" value="Beta-barrel_TonB_sf"/>
</dbReference>
<evidence type="ECO:0000256" key="3">
    <source>
        <dbReference type="ARBA" id="ARBA00022452"/>
    </source>
</evidence>
<keyword evidence="10" id="KW-0675">Receptor</keyword>
<keyword evidence="6 7" id="KW-0998">Cell outer membrane</keyword>
<dbReference type="Proteomes" id="UP000753802">
    <property type="component" value="Unassembled WGS sequence"/>
</dbReference>
<keyword evidence="11" id="KW-1185">Reference proteome</keyword>